<dbReference type="KEGG" id="chya:V22_29970"/>
<evidence type="ECO:0000313" key="3">
    <source>
        <dbReference type="Proteomes" id="UP000319976"/>
    </source>
</evidence>
<dbReference type="EMBL" id="CP036316">
    <property type="protein sequence ID" value="QDT65737.1"/>
    <property type="molecule type" value="Genomic_DNA"/>
</dbReference>
<evidence type="ECO:0000256" key="1">
    <source>
        <dbReference type="SAM" id="Phobius"/>
    </source>
</evidence>
<dbReference type="RefSeq" id="WP_145264166.1">
    <property type="nucleotide sequence ID" value="NZ_CP036316.1"/>
</dbReference>
<keyword evidence="1" id="KW-0472">Membrane</keyword>
<gene>
    <name evidence="2" type="ORF">V22_29970</name>
</gene>
<keyword evidence="1" id="KW-1133">Transmembrane helix</keyword>
<reference evidence="2 3" key="1">
    <citation type="submission" date="2019-02" db="EMBL/GenBank/DDBJ databases">
        <title>Deep-cultivation of Planctomycetes and their phenomic and genomic characterization uncovers novel biology.</title>
        <authorList>
            <person name="Wiegand S."/>
            <person name="Jogler M."/>
            <person name="Boedeker C."/>
            <person name="Pinto D."/>
            <person name="Vollmers J."/>
            <person name="Rivas-Marin E."/>
            <person name="Kohn T."/>
            <person name="Peeters S.H."/>
            <person name="Heuer A."/>
            <person name="Rast P."/>
            <person name="Oberbeckmann S."/>
            <person name="Bunk B."/>
            <person name="Jeske O."/>
            <person name="Meyerdierks A."/>
            <person name="Storesund J.E."/>
            <person name="Kallscheuer N."/>
            <person name="Luecker S."/>
            <person name="Lage O.M."/>
            <person name="Pohl T."/>
            <person name="Merkel B.J."/>
            <person name="Hornburger P."/>
            <person name="Mueller R.-W."/>
            <person name="Bruemmer F."/>
            <person name="Labrenz M."/>
            <person name="Spormann A.M."/>
            <person name="Op den Camp H."/>
            <person name="Overmann J."/>
            <person name="Amann R."/>
            <person name="Jetten M.S.M."/>
            <person name="Mascher T."/>
            <person name="Medema M.H."/>
            <person name="Devos D.P."/>
            <person name="Kaster A.-K."/>
            <person name="Ovreas L."/>
            <person name="Rohde M."/>
            <person name="Galperin M.Y."/>
            <person name="Jogler C."/>
        </authorList>
    </citation>
    <scope>NUCLEOTIDE SEQUENCE [LARGE SCALE GENOMIC DNA]</scope>
    <source>
        <strain evidence="2 3">V22</strain>
    </source>
</reference>
<dbReference type="Proteomes" id="UP000319976">
    <property type="component" value="Chromosome"/>
</dbReference>
<sequence length="200" mass="22386">MRFNLGIVIAAIALYAFGFLYWGVSPFGTFVWERPKDPEAVRAFLKEHFPENRTYGIPVFPAPDGGEDAKNEFAKAHAEGPVAIVHMTNVDGRPALDSSIMIKGFILNAICIMLVANIMKFVVTSLPTYISRLLFVLSLGLLVAIFTQAGDIVWWKIDWQWKSYIAVYDLGSFLIIGAILAHYISPEDKQKSSSKEKKKK</sequence>
<name>A0A517TBJ5_9PLAN</name>
<dbReference type="OrthoDB" id="288182at2"/>
<keyword evidence="3" id="KW-1185">Reference proteome</keyword>
<accession>A0A517TBJ5</accession>
<proteinExistence type="predicted"/>
<organism evidence="2 3">
    <name type="scientific">Calycomorphotria hydatis</name>
    <dbReference type="NCBI Taxonomy" id="2528027"/>
    <lineage>
        <taxon>Bacteria</taxon>
        <taxon>Pseudomonadati</taxon>
        <taxon>Planctomycetota</taxon>
        <taxon>Planctomycetia</taxon>
        <taxon>Planctomycetales</taxon>
        <taxon>Planctomycetaceae</taxon>
        <taxon>Calycomorphotria</taxon>
    </lineage>
</organism>
<feature type="transmembrane region" description="Helical" evidence="1">
    <location>
        <begin position="100"/>
        <end position="122"/>
    </location>
</feature>
<evidence type="ECO:0008006" key="4">
    <source>
        <dbReference type="Google" id="ProtNLM"/>
    </source>
</evidence>
<dbReference type="AlphaFoldDB" id="A0A517TBJ5"/>
<protein>
    <recommendedName>
        <fullName evidence="4">Transmembrane protein</fullName>
    </recommendedName>
</protein>
<feature type="transmembrane region" description="Helical" evidence="1">
    <location>
        <begin position="163"/>
        <end position="185"/>
    </location>
</feature>
<keyword evidence="1" id="KW-0812">Transmembrane</keyword>
<feature type="transmembrane region" description="Helical" evidence="1">
    <location>
        <begin position="134"/>
        <end position="157"/>
    </location>
</feature>
<feature type="transmembrane region" description="Helical" evidence="1">
    <location>
        <begin position="7"/>
        <end position="24"/>
    </location>
</feature>
<evidence type="ECO:0000313" key="2">
    <source>
        <dbReference type="EMBL" id="QDT65737.1"/>
    </source>
</evidence>